<evidence type="ECO:0000313" key="4">
    <source>
        <dbReference type="Proteomes" id="UP001369815"/>
    </source>
</evidence>
<gene>
    <name evidence="3" type="ORF">Daesc_006207</name>
</gene>
<evidence type="ECO:0000256" key="2">
    <source>
        <dbReference type="SAM" id="SignalP"/>
    </source>
</evidence>
<feature type="signal peptide" evidence="2">
    <location>
        <begin position="1"/>
        <end position="17"/>
    </location>
</feature>
<accession>A0AAX6MGQ7</accession>
<feature type="compositionally biased region" description="Basic and acidic residues" evidence="1">
    <location>
        <begin position="104"/>
        <end position="113"/>
    </location>
</feature>
<protein>
    <submittedName>
        <fullName evidence="3">Uncharacterized protein</fullName>
    </submittedName>
</protein>
<evidence type="ECO:0000256" key="1">
    <source>
        <dbReference type="SAM" id="MobiDB-lite"/>
    </source>
</evidence>
<evidence type="ECO:0000313" key="3">
    <source>
        <dbReference type="EMBL" id="KAK6951684.1"/>
    </source>
</evidence>
<feature type="chain" id="PRO_5043702398" evidence="2">
    <location>
        <begin position="18"/>
        <end position="150"/>
    </location>
</feature>
<dbReference type="EMBL" id="JBANMG010000006">
    <property type="protein sequence ID" value="KAK6951684.1"/>
    <property type="molecule type" value="Genomic_DNA"/>
</dbReference>
<comment type="caution">
    <text evidence="3">The sequence shown here is derived from an EMBL/GenBank/DDBJ whole genome shotgun (WGS) entry which is preliminary data.</text>
</comment>
<dbReference type="AlphaFoldDB" id="A0AAX6MGQ7"/>
<keyword evidence="4" id="KW-1185">Reference proteome</keyword>
<reference evidence="3 4" key="1">
    <citation type="journal article" date="2024" name="Front Chem Biol">
        <title>Unveiling the potential of Daldinia eschscholtzii MFLUCC 19-0629 through bioactivity and bioinformatics studies for enhanced sustainable agriculture production.</title>
        <authorList>
            <person name="Brooks S."/>
            <person name="Weaver J.A."/>
            <person name="Klomchit A."/>
            <person name="Alharthi S.A."/>
            <person name="Onlamun T."/>
            <person name="Nurani R."/>
            <person name="Vong T.K."/>
            <person name="Alberti F."/>
            <person name="Greco C."/>
        </authorList>
    </citation>
    <scope>NUCLEOTIDE SEQUENCE [LARGE SCALE GENOMIC DNA]</scope>
    <source>
        <strain evidence="3">MFLUCC 19-0629</strain>
    </source>
</reference>
<sequence length="150" mass="15939">MKFSIAFGFLAAGLAAATSTNQLRSVHDVLPNLKRDASGAGFTHIGSDNVVRSFDKNFNVVDFAPLDERSTTATKDPSADVLAEAKSAKAKALQQVTSRPHKGSPLDKRDDKSCPSQSCPDDSYCKELSVNGFNCKTCLSATHTVGNCQA</sequence>
<dbReference type="Proteomes" id="UP001369815">
    <property type="component" value="Unassembled WGS sequence"/>
</dbReference>
<proteinExistence type="predicted"/>
<feature type="region of interest" description="Disordered" evidence="1">
    <location>
        <begin position="87"/>
        <end position="117"/>
    </location>
</feature>
<name>A0AAX6MGQ7_9PEZI</name>
<keyword evidence="2" id="KW-0732">Signal</keyword>
<organism evidence="3 4">
    <name type="scientific">Daldinia eschscholtzii</name>
    <dbReference type="NCBI Taxonomy" id="292717"/>
    <lineage>
        <taxon>Eukaryota</taxon>
        <taxon>Fungi</taxon>
        <taxon>Dikarya</taxon>
        <taxon>Ascomycota</taxon>
        <taxon>Pezizomycotina</taxon>
        <taxon>Sordariomycetes</taxon>
        <taxon>Xylariomycetidae</taxon>
        <taxon>Xylariales</taxon>
        <taxon>Hypoxylaceae</taxon>
        <taxon>Daldinia</taxon>
    </lineage>
</organism>